<feature type="region of interest" description="Disordered" evidence="4">
    <location>
        <begin position="1"/>
        <end position="171"/>
    </location>
</feature>
<gene>
    <name evidence="6" type="ORF">K452DRAFT_309018</name>
</gene>
<feature type="compositionally biased region" description="Low complexity" evidence="4">
    <location>
        <begin position="53"/>
        <end position="62"/>
    </location>
</feature>
<dbReference type="OrthoDB" id="5393181at2759"/>
<feature type="transmembrane region" description="Helical" evidence="5">
    <location>
        <begin position="319"/>
        <end position="340"/>
    </location>
</feature>
<dbReference type="AlphaFoldDB" id="A0A6A6BCB7"/>
<feature type="compositionally biased region" description="Gly residues" evidence="4">
    <location>
        <begin position="151"/>
        <end position="167"/>
    </location>
</feature>
<name>A0A6A6BCB7_9PEZI</name>
<evidence type="ECO:0000256" key="3">
    <source>
        <dbReference type="ARBA" id="ARBA00023136"/>
    </source>
</evidence>
<feature type="transmembrane region" description="Helical" evidence="5">
    <location>
        <begin position="214"/>
        <end position="237"/>
    </location>
</feature>
<organism evidence="6 7">
    <name type="scientific">Aplosporella prunicola CBS 121167</name>
    <dbReference type="NCBI Taxonomy" id="1176127"/>
    <lineage>
        <taxon>Eukaryota</taxon>
        <taxon>Fungi</taxon>
        <taxon>Dikarya</taxon>
        <taxon>Ascomycota</taxon>
        <taxon>Pezizomycotina</taxon>
        <taxon>Dothideomycetes</taxon>
        <taxon>Dothideomycetes incertae sedis</taxon>
        <taxon>Botryosphaeriales</taxon>
        <taxon>Aplosporellaceae</taxon>
        <taxon>Aplosporella</taxon>
    </lineage>
</organism>
<proteinExistence type="predicted"/>
<dbReference type="EMBL" id="ML995487">
    <property type="protein sequence ID" value="KAF2141228.1"/>
    <property type="molecule type" value="Genomic_DNA"/>
</dbReference>
<evidence type="ECO:0000256" key="5">
    <source>
        <dbReference type="SAM" id="Phobius"/>
    </source>
</evidence>
<dbReference type="Pfam" id="PF08690">
    <property type="entry name" value="GET2"/>
    <property type="match status" value="1"/>
</dbReference>
<reference evidence="6" key="1">
    <citation type="journal article" date="2020" name="Stud. Mycol.">
        <title>101 Dothideomycetes genomes: a test case for predicting lifestyles and emergence of pathogens.</title>
        <authorList>
            <person name="Haridas S."/>
            <person name="Albert R."/>
            <person name="Binder M."/>
            <person name="Bloem J."/>
            <person name="Labutti K."/>
            <person name="Salamov A."/>
            <person name="Andreopoulos B."/>
            <person name="Baker S."/>
            <person name="Barry K."/>
            <person name="Bills G."/>
            <person name="Bluhm B."/>
            <person name="Cannon C."/>
            <person name="Castanera R."/>
            <person name="Culley D."/>
            <person name="Daum C."/>
            <person name="Ezra D."/>
            <person name="Gonzalez J."/>
            <person name="Henrissat B."/>
            <person name="Kuo A."/>
            <person name="Liang C."/>
            <person name="Lipzen A."/>
            <person name="Lutzoni F."/>
            <person name="Magnuson J."/>
            <person name="Mondo S."/>
            <person name="Nolan M."/>
            <person name="Ohm R."/>
            <person name="Pangilinan J."/>
            <person name="Park H.-J."/>
            <person name="Ramirez L."/>
            <person name="Alfaro M."/>
            <person name="Sun H."/>
            <person name="Tritt A."/>
            <person name="Yoshinaga Y."/>
            <person name="Zwiers L.-H."/>
            <person name="Turgeon B."/>
            <person name="Goodwin S."/>
            <person name="Spatafora J."/>
            <person name="Crous P."/>
            <person name="Grigoriev I."/>
        </authorList>
    </citation>
    <scope>NUCLEOTIDE SEQUENCE</scope>
    <source>
        <strain evidence="6">CBS 121167</strain>
    </source>
</reference>
<evidence type="ECO:0000313" key="6">
    <source>
        <dbReference type="EMBL" id="KAF2141228.1"/>
    </source>
</evidence>
<keyword evidence="2 5" id="KW-1133">Transmembrane helix</keyword>
<dbReference type="PANTHER" id="PTHR28263:SF1">
    <property type="entry name" value="GOLGI TO ER TRAFFIC PROTEIN 2"/>
    <property type="match status" value="1"/>
</dbReference>
<dbReference type="Proteomes" id="UP000799438">
    <property type="component" value="Unassembled WGS sequence"/>
</dbReference>
<dbReference type="GO" id="GO:0006890">
    <property type="term" value="P:retrograde vesicle-mediated transport, Golgi to endoplasmic reticulum"/>
    <property type="evidence" value="ECO:0007669"/>
    <property type="project" value="TreeGrafter"/>
</dbReference>
<evidence type="ECO:0000256" key="1">
    <source>
        <dbReference type="ARBA" id="ARBA00022692"/>
    </source>
</evidence>
<keyword evidence="3 5" id="KW-0472">Membrane</keyword>
<evidence type="ECO:0000256" key="2">
    <source>
        <dbReference type="ARBA" id="ARBA00022989"/>
    </source>
</evidence>
<dbReference type="GeneID" id="54300709"/>
<evidence type="ECO:0008006" key="8">
    <source>
        <dbReference type="Google" id="ProtNLM"/>
    </source>
</evidence>
<evidence type="ECO:0000313" key="7">
    <source>
        <dbReference type="Proteomes" id="UP000799438"/>
    </source>
</evidence>
<sequence length="346" mass="35738">MDETPTQRQARERRERRQAKIQAQGASRLEAITSLSGRPAPAPEEPNGACFLASQAPSKQQQAPPPNPPPAPVIAAAPPSDAHAHHPDPDEVDISEHYYQPAAAGGRTSLAPAYSNNGTPGRGLSPSPSPSPGPGAAGEDPMMRMLQQMMGGAGGPGDVGGSSGGSGADAQDPMMQLMAQMMGGAGAGGAGGFSGMPGMPDMQQQQQQPTSSAYVWRVVHAVFSFALAAYIALASTFNGSALSRSQSAFVGGGEGEGADGGIGPRLFWLFATFEVVLQSSRYFLEKGQLPPSGLLGTLGALIPEPYAGYVRLVGRYSTIYTTVVADAMVVVFVLGAMAWWKDLVVA</sequence>
<dbReference type="InterPro" id="IPR028143">
    <property type="entry name" value="Get2/sif1"/>
</dbReference>
<accession>A0A6A6BCB7</accession>
<evidence type="ECO:0000256" key="4">
    <source>
        <dbReference type="SAM" id="MobiDB-lite"/>
    </source>
</evidence>
<keyword evidence="1 5" id="KW-0812">Transmembrane</keyword>
<dbReference type="PANTHER" id="PTHR28263">
    <property type="entry name" value="GOLGI TO ER TRAFFIC PROTEIN 2"/>
    <property type="match status" value="1"/>
</dbReference>
<protein>
    <recommendedName>
        <fullName evidence="8">GET complex subunit GET2</fullName>
    </recommendedName>
</protein>
<dbReference type="RefSeq" id="XP_033396941.1">
    <property type="nucleotide sequence ID" value="XM_033543212.1"/>
</dbReference>
<feature type="compositionally biased region" description="Pro residues" evidence="4">
    <location>
        <begin position="63"/>
        <end position="72"/>
    </location>
</feature>
<keyword evidence="7" id="KW-1185">Reference proteome</keyword>